<dbReference type="EMBL" id="JARIHO010000043">
    <property type="protein sequence ID" value="KAJ7325733.1"/>
    <property type="molecule type" value="Genomic_DNA"/>
</dbReference>
<evidence type="ECO:0000313" key="1">
    <source>
        <dbReference type="EMBL" id="KAJ7325733.1"/>
    </source>
</evidence>
<proteinExistence type="predicted"/>
<reference evidence="1" key="1">
    <citation type="submission" date="2023-03" db="EMBL/GenBank/DDBJ databases">
        <title>Massive genome expansion in bonnet fungi (Mycena s.s.) driven by repeated elements and novel gene families across ecological guilds.</title>
        <authorList>
            <consortium name="Lawrence Berkeley National Laboratory"/>
            <person name="Harder C.B."/>
            <person name="Miyauchi S."/>
            <person name="Viragh M."/>
            <person name="Kuo A."/>
            <person name="Thoen E."/>
            <person name="Andreopoulos B."/>
            <person name="Lu D."/>
            <person name="Skrede I."/>
            <person name="Drula E."/>
            <person name="Henrissat B."/>
            <person name="Morin E."/>
            <person name="Kohler A."/>
            <person name="Barry K."/>
            <person name="LaButti K."/>
            <person name="Morin E."/>
            <person name="Salamov A."/>
            <person name="Lipzen A."/>
            <person name="Mereny Z."/>
            <person name="Hegedus B."/>
            <person name="Baldrian P."/>
            <person name="Stursova M."/>
            <person name="Weitz H."/>
            <person name="Taylor A."/>
            <person name="Grigoriev I.V."/>
            <person name="Nagy L.G."/>
            <person name="Martin F."/>
            <person name="Kauserud H."/>
        </authorList>
    </citation>
    <scope>NUCLEOTIDE SEQUENCE</scope>
    <source>
        <strain evidence="1">CBHHK002</strain>
    </source>
</reference>
<dbReference type="GO" id="GO:0007166">
    <property type="term" value="P:cell surface receptor signaling pathway"/>
    <property type="evidence" value="ECO:0007669"/>
    <property type="project" value="InterPro"/>
</dbReference>
<dbReference type="InterPro" id="IPR059179">
    <property type="entry name" value="MLKL-like_MCAfunc"/>
</dbReference>
<protein>
    <submittedName>
        <fullName evidence="1">Uncharacterized protein</fullName>
    </submittedName>
</protein>
<organism evidence="1 2">
    <name type="scientific">Mycena albidolilacea</name>
    <dbReference type="NCBI Taxonomy" id="1033008"/>
    <lineage>
        <taxon>Eukaryota</taxon>
        <taxon>Fungi</taxon>
        <taxon>Dikarya</taxon>
        <taxon>Basidiomycota</taxon>
        <taxon>Agaricomycotina</taxon>
        <taxon>Agaricomycetes</taxon>
        <taxon>Agaricomycetidae</taxon>
        <taxon>Agaricales</taxon>
        <taxon>Marasmiineae</taxon>
        <taxon>Mycenaceae</taxon>
        <taxon>Mycena</taxon>
    </lineage>
</organism>
<evidence type="ECO:0000313" key="2">
    <source>
        <dbReference type="Proteomes" id="UP001218218"/>
    </source>
</evidence>
<comment type="caution">
    <text evidence="1">The sequence shown here is derived from an EMBL/GenBank/DDBJ whole genome shotgun (WGS) entry which is preliminary data.</text>
</comment>
<dbReference type="InterPro" id="IPR036537">
    <property type="entry name" value="Adaptor_Cbl_N_dom_sf"/>
</dbReference>
<dbReference type="AlphaFoldDB" id="A0AAD7EH97"/>
<sequence length="319" mass="35921">MAARPTRQCSESSERDQFSYEVYEEPVAESTKCEEVGGRIDISLFIRGGRFYGKDGGKSSTRVASDDDASVLTRSLSGFPKKELSSLAFIFVIDKEIHLWLSFGGETEVACQVQRRFTDIGEAVNADMNLSHKCQIAVKNVKKQFRLGASGDRIEMGKLDYAKTVLTFAETAAEGIPAPGLKSALGVVNQLVDMFDTMKGNKEDLPELKERLRPLTNIDTSVCNESLKQRLNSLQKNLKPIVEQCELLIKFHEEHKFRPFLLSYSIGKNIRRMEEKISIQIQDFTAGGGITIEGLVRDMKEQCMYTLQPYLLLHSYRDL</sequence>
<dbReference type="CDD" id="cd21037">
    <property type="entry name" value="MLKL_NTD"/>
    <property type="match status" value="1"/>
</dbReference>
<gene>
    <name evidence="1" type="ORF">DFH08DRAFT_816811</name>
</gene>
<dbReference type="Gene3D" id="1.20.930.20">
    <property type="entry name" value="Adaptor protein Cbl, N-terminal domain"/>
    <property type="match status" value="1"/>
</dbReference>
<name>A0AAD7EH97_9AGAR</name>
<keyword evidence="2" id="KW-1185">Reference proteome</keyword>
<dbReference type="Proteomes" id="UP001218218">
    <property type="component" value="Unassembled WGS sequence"/>
</dbReference>
<accession>A0AAD7EH97</accession>